<gene>
    <name evidence="2" type="ORF">BRAFLDRAFT_92264</name>
</gene>
<organism>
    <name type="scientific">Branchiostoma floridae</name>
    <name type="common">Florida lancelet</name>
    <name type="synonym">Amphioxus</name>
    <dbReference type="NCBI Taxonomy" id="7739"/>
    <lineage>
        <taxon>Eukaryota</taxon>
        <taxon>Metazoa</taxon>
        <taxon>Chordata</taxon>
        <taxon>Cephalochordata</taxon>
        <taxon>Leptocardii</taxon>
        <taxon>Amphioxiformes</taxon>
        <taxon>Branchiostomatidae</taxon>
        <taxon>Branchiostoma</taxon>
    </lineage>
</organism>
<dbReference type="InterPro" id="IPR036691">
    <property type="entry name" value="Endo/exonu/phosph_ase_sf"/>
</dbReference>
<feature type="region of interest" description="Disordered" evidence="1">
    <location>
        <begin position="114"/>
        <end position="150"/>
    </location>
</feature>
<evidence type="ECO:0000256" key="1">
    <source>
        <dbReference type="SAM" id="MobiDB-lite"/>
    </source>
</evidence>
<name>C3ZUI7_BRAFL</name>
<dbReference type="InParanoid" id="C3ZUI7"/>
<feature type="compositionally biased region" description="Polar residues" evidence="1">
    <location>
        <begin position="132"/>
        <end position="150"/>
    </location>
</feature>
<protein>
    <submittedName>
        <fullName evidence="2">Uncharacterized protein</fullName>
    </submittedName>
</protein>
<dbReference type="AlphaFoldDB" id="C3ZUI7"/>
<evidence type="ECO:0000313" key="2">
    <source>
        <dbReference type="EMBL" id="EEN43826.1"/>
    </source>
</evidence>
<dbReference type="SUPFAM" id="SSF56219">
    <property type="entry name" value="DNase I-like"/>
    <property type="match status" value="1"/>
</dbReference>
<accession>C3ZUI7</accession>
<sequence length="248" mass="26884">MPTRDPTASVVVGLCSYTRGYDLNWRLHASLRRVCSPDATATKNCAMYMLLLSGDVETNPGPCKLRIPAPLGGKQRDTHLRGYYDLRVDWSDLAVCCDNCDICYHSSPVVMSPDTGNSLPRDETDLSLPAANLSNKTPPDSSHSTDCSQDSVTAGILPPKSHNWRTLVVNADGIIGKVAQFANLVSYTKPDAILMCETKLGPHHHSAEFMPPGYSPPVRRDRASGAGGVLIAVRDCYTAVEVEQPSEI</sequence>
<reference evidence="2" key="1">
    <citation type="journal article" date="2008" name="Nature">
        <title>The amphioxus genome and the evolution of the chordate karyotype.</title>
        <authorList>
            <consortium name="US DOE Joint Genome Institute (JGI-PGF)"/>
            <person name="Putnam N.H."/>
            <person name="Butts T."/>
            <person name="Ferrier D.E.K."/>
            <person name="Furlong R.F."/>
            <person name="Hellsten U."/>
            <person name="Kawashima T."/>
            <person name="Robinson-Rechavi M."/>
            <person name="Shoguchi E."/>
            <person name="Terry A."/>
            <person name="Yu J.-K."/>
            <person name="Benito-Gutierrez E.L."/>
            <person name="Dubchak I."/>
            <person name="Garcia-Fernandez J."/>
            <person name="Gibson-Brown J.J."/>
            <person name="Grigoriev I.V."/>
            <person name="Horton A.C."/>
            <person name="de Jong P.J."/>
            <person name="Jurka J."/>
            <person name="Kapitonov V.V."/>
            <person name="Kohara Y."/>
            <person name="Kuroki Y."/>
            <person name="Lindquist E."/>
            <person name="Lucas S."/>
            <person name="Osoegawa K."/>
            <person name="Pennacchio L.A."/>
            <person name="Salamov A.A."/>
            <person name="Satou Y."/>
            <person name="Sauka-Spengler T."/>
            <person name="Schmutz J."/>
            <person name="Shin-I T."/>
            <person name="Toyoda A."/>
            <person name="Bronner-Fraser M."/>
            <person name="Fujiyama A."/>
            <person name="Holland L.Z."/>
            <person name="Holland P.W.H."/>
            <person name="Satoh N."/>
            <person name="Rokhsar D.S."/>
        </authorList>
    </citation>
    <scope>NUCLEOTIDE SEQUENCE [LARGE SCALE GENOMIC DNA]</scope>
    <source>
        <strain evidence="2">S238N-H82</strain>
        <tissue evidence="2">Testes</tissue>
    </source>
</reference>
<proteinExistence type="predicted"/>
<dbReference type="EMBL" id="GG666683">
    <property type="protein sequence ID" value="EEN43826.1"/>
    <property type="molecule type" value="Genomic_DNA"/>
</dbReference>